<feature type="domain" description="Peptidase M16 C-terminal" evidence="4">
    <location>
        <begin position="165"/>
        <end position="339"/>
    </location>
</feature>
<dbReference type="InterPro" id="IPR011249">
    <property type="entry name" value="Metalloenz_LuxS/M16"/>
</dbReference>
<dbReference type="GO" id="GO:0004222">
    <property type="term" value="F:metalloendopeptidase activity"/>
    <property type="evidence" value="ECO:0007669"/>
    <property type="project" value="InterPro"/>
</dbReference>
<comment type="caution">
    <text evidence="5">The sequence shown here is derived from an EMBL/GenBank/DDBJ whole genome shotgun (WGS) entry which is preliminary data.</text>
</comment>
<accession>A0A926DDK7</accession>
<dbReference type="RefSeq" id="WP_249300486.1">
    <property type="nucleotide sequence ID" value="NZ_JACRSP010000003.1"/>
</dbReference>
<comment type="similarity">
    <text evidence="1 2">Belongs to the peptidase M16 family.</text>
</comment>
<dbReference type="GO" id="GO:0006508">
    <property type="term" value="P:proteolysis"/>
    <property type="evidence" value="ECO:0007669"/>
    <property type="project" value="InterPro"/>
</dbReference>
<reference evidence="5" key="1">
    <citation type="submission" date="2020-08" db="EMBL/GenBank/DDBJ databases">
        <title>Genome public.</title>
        <authorList>
            <person name="Liu C."/>
            <person name="Sun Q."/>
        </authorList>
    </citation>
    <scope>NUCLEOTIDE SEQUENCE</scope>
    <source>
        <strain evidence="5">BX7</strain>
    </source>
</reference>
<dbReference type="InterPro" id="IPR001431">
    <property type="entry name" value="Pept_M16_Zn_BS"/>
</dbReference>
<feature type="domain" description="Peptidase M16 N-terminal" evidence="3">
    <location>
        <begin position="13"/>
        <end position="159"/>
    </location>
</feature>
<dbReference type="AlphaFoldDB" id="A0A926DDK7"/>
<dbReference type="PROSITE" id="PS00143">
    <property type="entry name" value="INSULINASE"/>
    <property type="match status" value="1"/>
</dbReference>
<dbReference type="EMBL" id="JACRSP010000003">
    <property type="protein sequence ID" value="MBC8536648.1"/>
    <property type="molecule type" value="Genomic_DNA"/>
</dbReference>
<dbReference type="GO" id="GO:0046872">
    <property type="term" value="F:metal ion binding"/>
    <property type="evidence" value="ECO:0007669"/>
    <property type="project" value="InterPro"/>
</dbReference>
<dbReference type="Pfam" id="PF05193">
    <property type="entry name" value="Peptidase_M16_C"/>
    <property type="match status" value="1"/>
</dbReference>
<keyword evidence="6" id="KW-1185">Reference proteome</keyword>
<gene>
    <name evidence="5" type="ORF">H8695_08125</name>
</gene>
<dbReference type="PANTHER" id="PTHR11851">
    <property type="entry name" value="METALLOPROTEASE"/>
    <property type="match status" value="1"/>
</dbReference>
<dbReference type="Gene3D" id="3.30.830.10">
    <property type="entry name" value="Metalloenzyme, LuxS/M16 peptidase-like"/>
    <property type="match status" value="2"/>
</dbReference>
<dbReference type="InterPro" id="IPR011765">
    <property type="entry name" value="Pept_M16_N"/>
</dbReference>
<dbReference type="FunFam" id="3.30.830.10:FF:000008">
    <property type="entry name" value="Mitochondrial-processing peptidase subunit beta"/>
    <property type="match status" value="1"/>
</dbReference>
<dbReference type="InterPro" id="IPR050361">
    <property type="entry name" value="MPP/UQCRC_Complex"/>
</dbReference>
<dbReference type="SUPFAM" id="SSF63411">
    <property type="entry name" value="LuxS/MPP-like metallohydrolase"/>
    <property type="match status" value="2"/>
</dbReference>
<dbReference type="Pfam" id="PF00675">
    <property type="entry name" value="Peptidase_M16"/>
    <property type="match status" value="1"/>
</dbReference>
<dbReference type="InterPro" id="IPR007863">
    <property type="entry name" value="Peptidase_M16_C"/>
</dbReference>
<evidence type="ECO:0000259" key="3">
    <source>
        <dbReference type="Pfam" id="PF00675"/>
    </source>
</evidence>
<protein>
    <submittedName>
        <fullName evidence="5">Insulinase family protein</fullName>
    </submittedName>
</protein>
<evidence type="ECO:0000313" key="5">
    <source>
        <dbReference type="EMBL" id="MBC8536648.1"/>
    </source>
</evidence>
<evidence type="ECO:0000313" key="6">
    <source>
        <dbReference type="Proteomes" id="UP000620366"/>
    </source>
</evidence>
<evidence type="ECO:0000256" key="2">
    <source>
        <dbReference type="RuleBase" id="RU004447"/>
    </source>
</evidence>
<dbReference type="Proteomes" id="UP000620366">
    <property type="component" value="Unassembled WGS sequence"/>
</dbReference>
<organism evidence="5 6">
    <name type="scientific">Feifania hominis</name>
    <dbReference type="NCBI Taxonomy" id="2763660"/>
    <lineage>
        <taxon>Bacteria</taxon>
        <taxon>Bacillati</taxon>
        <taxon>Bacillota</taxon>
        <taxon>Clostridia</taxon>
        <taxon>Eubacteriales</taxon>
        <taxon>Feifaniaceae</taxon>
        <taxon>Feifania</taxon>
    </lineage>
</organism>
<evidence type="ECO:0000259" key="4">
    <source>
        <dbReference type="Pfam" id="PF05193"/>
    </source>
</evidence>
<sequence length="417" mass="46726">MIEKITLDNGLTVVLERMQNVGSASVGIFVKSGSLHETKEELGIAHFIEHMLFKGTETRSARQIAEEFDDIGGQVNAFTSKELTCFYAKVLGYSLPKAILILSDMLTHSKFDPANIKTERNVVREELSMYEDSPEDLVCDSLLEKVWSGSKLAYNILGTAGSIRSFNREMALGYMRRNYTPSNMVVSIAGSFERDEVLAALRGALGFDCPPPPVREEYEVHYEPSLVVRKKDIEQNHLCLGVPGLPLGHPKRFELAVLSNILGEGMSSRLFQRLREEMGLVYTVYTFLANHEKAGFFGIYSAQTAEAESQAIELIRGELESVARDGVTDEEVRRAKELLKTNIVMGYESSFNRMNRNARDEIFRGRFVKAKEITALIDAVDTAAVSERAGALFEPDKFSLGVVGRTRPREEYRRELA</sequence>
<name>A0A926DDK7_9FIRM</name>
<dbReference type="PANTHER" id="PTHR11851:SF49">
    <property type="entry name" value="MITOCHONDRIAL-PROCESSING PEPTIDASE SUBUNIT ALPHA"/>
    <property type="match status" value="1"/>
</dbReference>
<evidence type="ECO:0000256" key="1">
    <source>
        <dbReference type="ARBA" id="ARBA00007261"/>
    </source>
</evidence>
<proteinExistence type="inferred from homology"/>